<evidence type="ECO:0000313" key="1">
    <source>
        <dbReference type="EMBL" id="KAH7960771.1"/>
    </source>
</evidence>
<protein>
    <submittedName>
        <fullName evidence="1">Uncharacterized protein</fullName>
    </submittedName>
</protein>
<comment type="caution">
    <text evidence="1">The sequence shown here is derived from an EMBL/GenBank/DDBJ whole genome shotgun (WGS) entry which is preliminary data.</text>
</comment>
<organism evidence="1 2">
    <name type="scientific">Dermacentor silvarum</name>
    <name type="common">Tick</name>
    <dbReference type="NCBI Taxonomy" id="543639"/>
    <lineage>
        <taxon>Eukaryota</taxon>
        <taxon>Metazoa</taxon>
        <taxon>Ecdysozoa</taxon>
        <taxon>Arthropoda</taxon>
        <taxon>Chelicerata</taxon>
        <taxon>Arachnida</taxon>
        <taxon>Acari</taxon>
        <taxon>Parasitiformes</taxon>
        <taxon>Ixodida</taxon>
        <taxon>Ixodoidea</taxon>
        <taxon>Ixodidae</taxon>
        <taxon>Rhipicephalinae</taxon>
        <taxon>Dermacentor</taxon>
    </lineage>
</organism>
<sequence>MADWNLTPGLNVGLFLAFTQGKIDGLGKQRGCLLRSVLLKSIFQKAAELEQRGPNAHIRNDGAVEIFHPGFTESAWNLSRPASVAWSPALLGDLEEAVEPDFEDLDFLSQQGDGGAQGSLSAVFSILRLVDEQPQEYCPDSSDDAPTAPSDAVEVGTLSEDSQASFRSQRQSAEGGKHAEEPELPEQADMAPARAETPWLPPLQRSSPGSHGYQLFSSMDETAEASDEVALPDVDHFGFGVPSDI</sequence>
<accession>A0ACB8D8U5</accession>
<gene>
    <name evidence="1" type="ORF">HPB49_023303</name>
</gene>
<name>A0ACB8D8U5_DERSI</name>
<proteinExistence type="predicted"/>
<dbReference type="EMBL" id="CM023472">
    <property type="protein sequence ID" value="KAH7960771.1"/>
    <property type="molecule type" value="Genomic_DNA"/>
</dbReference>
<reference evidence="1" key="1">
    <citation type="submission" date="2020-05" db="EMBL/GenBank/DDBJ databases">
        <title>Large-scale comparative analyses of tick genomes elucidate their genetic diversity and vector capacities.</title>
        <authorList>
            <person name="Jia N."/>
            <person name="Wang J."/>
            <person name="Shi W."/>
            <person name="Du L."/>
            <person name="Sun Y."/>
            <person name="Zhan W."/>
            <person name="Jiang J."/>
            <person name="Wang Q."/>
            <person name="Zhang B."/>
            <person name="Ji P."/>
            <person name="Sakyi L.B."/>
            <person name="Cui X."/>
            <person name="Yuan T."/>
            <person name="Jiang B."/>
            <person name="Yang W."/>
            <person name="Lam T.T.-Y."/>
            <person name="Chang Q."/>
            <person name="Ding S."/>
            <person name="Wang X."/>
            <person name="Zhu J."/>
            <person name="Ruan X."/>
            <person name="Zhao L."/>
            <person name="Wei J."/>
            <person name="Que T."/>
            <person name="Du C."/>
            <person name="Cheng J."/>
            <person name="Dai P."/>
            <person name="Han X."/>
            <person name="Huang E."/>
            <person name="Gao Y."/>
            <person name="Liu J."/>
            <person name="Shao H."/>
            <person name="Ye R."/>
            <person name="Li L."/>
            <person name="Wei W."/>
            <person name="Wang X."/>
            <person name="Wang C."/>
            <person name="Yang T."/>
            <person name="Huo Q."/>
            <person name="Li W."/>
            <person name="Guo W."/>
            <person name="Chen H."/>
            <person name="Zhou L."/>
            <person name="Ni X."/>
            <person name="Tian J."/>
            <person name="Zhou Y."/>
            <person name="Sheng Y."/>
            <person name="Liu T."/>
            <person name="Pan Y."/>
            <person name="Xia L."/>
            <person name="Li J."/>
            <person name="Zhao F."/>
            <person name="Cao W."/>
        </authorList>
    </citation>
    <scope>NUCLEOTIDE SEQUENCE</scope>
    <source>
        <strain evidence="1">Dsil-2018</strain>
    </source>
</reference>
<evidence type="ECO:0000313" key="2">
    <source>
        <dbReference type="Proteomes" id="UP000821865"/>
    </source>
</evidence>
<dbReference type="Proteomes" id="UP000821865">
    <property type="component" value="Chromosome 3"/>
</dbReference>
<keyword evidence="2" id="KW-1185">Reference proteome</keyword>